<comment type="caution">
    <text evidence="3">The sequence shown here is derived from an EMBL/GenBank/DDBJ whole genome shotgun (WGS) entry which is preliminary data.</text>
</comment>
<reference evidence="4" key="1">
    <citation type="submission" date="2017-09" db="EMBL/GenBank/DDBJ databases">
        <title>Depth-based differentiation of microbial function through sediment-hosted aquifers and enrichment of novel symbionts in the deep terrestrial subsurface.</title>
        <authorList>
            <person name="Probst A.J."/>
            <person name="Ladd B."/>
            <person name="Jarett J.K."/>
            <person name="Geller-Mcgrath D.E."/>
            <person name="Sieber C.M.K."/>
            <person name="Emerson J.B."/>
            <person name="Anantharaman K."/>
            <person name="Thomas B.C."/>
            <person name="Malmstrom R."/>
            <person name="Stieglmeier M."/>
            <person name="Klingl A."/>
            <person name="Woyke T."/>
            <person name="Ryan C.M."/>
            <person name="Banfield J.F."/>
        </authorList>
    </citation>
    <scope>NUCLEOTIDE SEQUENCE [LARGE SCALE GENOMIC DNA]</scope>
</reference>
<sequence>MDLYLFNIIHGLVGKWKIFDWLGIFLADYLGYFLILAVLILILKQTGWQRKIYFFSLISLSLILSRGIIAEVIKFFVARPRPFSVLNIQPLIDANGVNASMPSGHMAFYFALAIAVFFLNKKMGLYFGGAAILMGVARIFAGIHWPMDILVGAIIGITSAFLVKYIISAYNILVTKQL</sequence>
<evidence type="ECO:0000256" key="1">
    <source>
        <dbReference type="SAM" id="Phobius"/>
    </source>
</evidence>
<protein>
    <recommendedName>
        <fullName evidence="2">Phosphatidic acid phosphatase type 2/haloperoxidase domain-containing protein</fullName>
    </recommendedName>
</protein>
<dbReference type="EMBL" id="PEUH01000011">
    <property type="protein sequence ID" value="PIV31922.1"/>
    <property type="molecule type" value="Genomic_DNA"/>
</dbReference>
<organism evidence="3 4">
    <name type="scientific">Candidatus Wolfebacteria bacterium CG02_land_8_20_14_3_00_37_12</name>
    <dbReference type="NCBI Taxonomy" id="1975066"/>
    <lineage>
        <taxon>Bacteria</taxon>
        <taxon>Candidatus Wolfeibacteriota</taxon>
    </lineage>
</organism>
<dbReference type="InterPro" id="IPR036938">
    <property type="entry name" value="PAP2/HPO_sf"/>
</dbReference>
<feature type="transmembrane region" description="Helical" evidence="1">
    <location>
        <begin position="149"/>
        <end position="173"/>
    </location>
</feature>
<dbReference type="Gene3D" id="1.20.144.10">
    <property type="entry name" value="Phosphatidic acid phosphatase type 2/haloperoxidase"/>
    <property type="match status" value="1"/>
</dbReference>
<name>A0A2M7CQJ0_9BACT</name>
<evidence type="ECO:0000313" key="4">
    <source>
        <dbReference type="Proteomes" id="UP000230595"/>
    </source>
</evidence>
<dbReference type="SUPFAM" id="SSF48317">
    <property type="entry name" value="Acid phosphatase/Vanadium-dependent haloperoxidase"/>
    <property type="match status" value="1"/>
</dbReference>
<feature type="domain" description="Phosphatidic acid phosphatase type 2/haloperoxidase" evidence="2">
    <location>
        <begin position="56"/>
        <end position="164"/>
    </location>
</feature>
<feature type="transmembrane region" description="Helical" evidence="1">
    <location>
        <begin position="125"/>
        <end position="143"/>
    </location>
</feature>
<keyword evidence="1" id="KW-1133">Transmembrane helix</keyword>
<dbReference type="InterPro" id="IPR000326">
    <property type="entry name" value="PAP2/HPO"/>
</dbReference>
<dbReference type="GO" id="GO:0042392">
    <property type="term" value="F:sphingosine-1-phosphate phosphatase activity"/>
    <property type="evidence" value="ECO:0007669"/>
    <property type="project" value="TreeGrafter"/>
</dbReference>
<evidence type="ECO:0000259" key="2">
    <source>
        <dbReference type="SMART" id="SM00014"/>
    </source>
</evidence>
<feature type="transmembrane region" description="Helical" evidence="1">
    <location>
        <begin position="97"/>
        <end position="118"/>
    </location>
</feature>
<evidence type="ECO:0000313" key="3">
    <source>
        <dbReference type="EMBL" id="PIV31922.1"/>
    </source>
</evidence>
<dbReference type="Pfam" id="PF01569">
    <property type="entry name" value="PAP2"/>
    <property type="match status" value="1"/>
</dbReference>
<dbReference type="Proteomes" id="UP000230595">
    <property type="component" value="Unassembled WGS sequence"/>
</dbReference>
<dbReference type="PANTHER" id="PTHR14969">
    <property type="entry name" value="SPHINGOSINE-1-PHOSPHATE PHOSPHOHYDROLASE"/>
    <property type="match status" value="1"/>
</dbReference>
<dbReference type="SMART" id="SM00014">
    <property type="entry name" value="acidPPc"/>
    <property type="match status" value="1"/>
</dbReference>
<dbReference type="AlphaFoldDB" id="A0A2M7CQJ0"/>
<accession>A0A2M7CQJ0</accession>
<feature type="transmembrane region" description="Helical" evidence="1">
    <location>
        <begin position="52"/>
        <end position="77"/>
    </location>
</feature>
<dbReference type="CDD" id="cd01610">
    <property type="entry name" value="PAP2_like"/>
    <property type="match status" value="1"/>
</dbReference>
<gene>
    <name evidence="3" type="ORF">COS33_00635</name>
</gene>
<proteinExistence type="predicted"/>
<feature type="transmembrane region" description="Helical" evidence="1">
    <location>
        <begin position="21"/>
        <end position="43"/>
    </location>
</feature>
<keyword evidence="1" id="KW-0472">Membrane</keyword>
<dbReference type="PANTHER" id="PTHR14969:SF13">
    <property type="entry name" value="AT30094P"/>
    <property type="match status" value="1"/>
</dbReference>
<keyword evidence="1" id="KW-0812">Transmembrane</keyword>